<dbReference type="Pfam" id="PF13561">
    <property type="entry name" value="adh_short_C2"/>
    <property type="match status" value="1"/>
</dbReference>
<dbReference type="PANTHER" id="PTHR42760:SF115">
    <property type="entry name" value="3-OXOACYL-[ACYL-CARRIER-PROTEIN] REDUCTASE FABG"/>
    <property type="match status" value="1"/>
</dbReference>
<dbReference type="GO" id="GO:0016616">
    <property type="term" value="F:oxidoreductase activity, acting on the CH-OH group of donors, NAD or NADP as acceptor"/>
    <property type="evidence" value="ECO:0007669"/>
    <property type="project" value="TreeGrafter"/>
</dbReference>
<reference evidence="3" key="1">
    <citation type="submission" date="2020-05" db="EMBL/GenBank/DDBJ databases">
        <authorList>
            <person name="Chiriac C."/>
            <person name="Salcher M."/>
            <person name="Ghai R."/>
            <person name="Kavagutti S V."/>
        </authorList>
    </citation>
    <scope>NUCLEOTIDE SEQUENCE</scope>
</reference>
<dbReference type="PRINTS" id="PR00081">
    <property type="entry name" value="GDHRDH"/>
</dbReference>
<sequence>MPIDMRGTAAVITGGGRGLGLAIARDLAAQGAGIALLDVLPEVADTAAALATEFGVPTVGIICDVRDAGAVEAAFGTAEAHLGVATTLVTAAGITIWGESADVTPDDWQRVLDINLNGTFFACQSFARRVHAAQTALPELLGSVILISSMSARIVNIPQFQASYHASKAAVSMLAKSLGVEWAPTGIRVNAVEPGYMLSDMTREFMDANPELAGQWRSLIPAGRMGQPADLVGLVRFLASAESGYLTAQSIVLDGGYTAI</sequence>
<name>A0A6J6U219_9ZZZZ</name>
<gene>
    <name evidence="3" type="ORF">UFOPK2786_01422</name>
</gene>
<dbReference type="Gene3D" id="3.40.50.720">
    <property type="entry name" value="NAD(P)-binding Rossmann-like Domain"/>
    <property type="match status" value="1"/>
</dbReference>
<dbReference type="FunFam" id="3.40.50.720:FF:000084">
    <property type="entry name" value="Short-chain dehydrogenase reductase"/>
    <property type="match status" value="1"/>
</dbReference>
<accession>A0A6J6U219</accession>
<dbReference type="PANTHER" id="PTHR42760">
    <property type="entry name" value="SHORT-CHAIN DEHYDROGENASES/REDUCTASES FAMILY MEMBER"/>
    <property type="match status" value="1"/>
</dbReference>
<dbReference type="AlphaFoldDB" id="A0A6J6U219"/>
<keyword evidence="2" id="KW-0560">Oxidoreductase</keyword>
<dbReference type="EMBL" id="CAEZYW010000247">
    <property type="protein sequence ID" value="CAB4753722.1"/>
    <property type="molecule type" value="Genomic_DNA"/>
</dbReference>
<evidence type="ECO:0000256" key="1">
    <source>
        <dbReference type="ARBA" id="ARBA00006484"/>
    </source>
</evidence>
<dbReference type="InterPro" id="IPR036291">
    <property type="entry name" value="NAD(P)-bd_dom_sf"/>
</dbReference>
<protein>
    <submittedName>
        <fullName evidence="3">Unannotated protein</fullName>
    </submittedName>
</protein>
<dbReference type="InterPro" id="IPR002347">
    <property type="entry name" value="SDR_fam"/>
</dbReference>
<evidence type="ECO:0000313" key="3">
    <source>
        <dbReference type="EMBL" id="CAB4753722.1"/>
    </source>
</evidence>
<comment type="similarity">
    <text evidence="1">Belongs to the short-chain dehydrogenases/reductases (SDR) family.</text>
</comment>
<dbReference type="SUPFAM" id="SSF51735">
    <property type="entry name" value="NAD(P)-binding Rossmann-fold domains"/>
    <property type="match status" value="1"/>
</dbReference>
<organism evidence="3">
    <name type="scientific">freshwater metagenome</name>
    <dbReference type="NCBI Taxonomy" id="449393"/>
    <lineage>
        <taxon>unclassified sequences</taxon>
        <taxon>metagenomes</taxon>
        <taxon>ecological metagenomes</taxon>
    </lineage>
</organism>
<evidence type="ECO:0000256" key="2">
    <source>
        <dbReference type="ARBA" id="ARBA00023002"/>
    </source>
</evidence>
<proteinExistence type="inferred from homology"/>